<gene>
    <name evidence="2" type="ORF">g.54890</name>
</gene>
<sequence>IAKQDELLSQSIKISGDSFPKKEVESKNIPKTTSTVSDFVVSSNKISSPQITTQQSQFTAFSLNTTKGLPFTSFTPSQQSSPFSLNQTSTPFPAVSNSGTTVVSTQSPASVKSQPFTTVNKSVISPPTV</sequence>
<evidence type="ECO:0000256" key="1">
    <source>
        <dbReference type="SAM" id="MobiDB-lite"/>
    </source>
</evidence>
<accession>A0A1B6HBK8</accession>
<name>A0A1B6HBK8_9HEMI</name>
<protein>
    <submittedName>
        <fullName evidence="2">Uncharacterized protein</fullName>
    </submittedName>
</protein>
<proteinExistence type="predicted"/>
<dbReference type="EMBL" id="GECU01035602">
    <property type="protein sequence ID" value="JAS72104.1"/>
    <property type="molecule type" value="Transcribed_RNA"/>
</dbReference>
<evidence type="ECO:0000313" key="2">
    <source>
        <dbReference type="EMBL" id="JAS72104.1"/>
    </source>
</evidence>
<feature type="region of interest" description="Disordered" evidence="1">
    <location>
        <begin position="96"/>
        <end position="115"/>
    </location>
</feature>
<feature type="non-terminal residue" evidence="2">
    <location>
        <position position="129"/>
    </location>
</feature>
<reference evidence="2" key="1">
    <citation type="submission" date="2015-11" db="EMBL/GenBank/DDBJ databases">
        <title>De novo transcriptome assembly of four potential Pierce s Disease insect vectors from Arizona vineyards.</title>
        <authorList>
            <person name="Tassone E.E."/>
        </authorList>
    </citation>
    <scope>NUCLEOTIDE SEQUENCE</scope>
</reference>
<feature type="non-terminal residue" evidence="2">
    <location>
        <position position="1"/>
    </location>
</feature>
<dbReference type="AlphaFoldDB" id="A0A1B6HBK8"/>
<organism evidence="2">
    <name type="scientific">Homalodisca liturata</name>
    <dbReference type="NCBI Taxonomy" id="320908"/>
    <lineage>
        <taxon>Eukaryota</taxon>
        <taxon>Metazoa</taxon>
        <taxon>Ecdysozoa</taxon>
        <taxon>Arthropoda</taxon>
        <taxon>Hexapoda</taxon>
        <taxon>Insecta</taxon>
        <taxon>Pterygota</taxon>
        <taxon>Neoptera</taxon>
        <taxon>Paraneoptera</taxon>
        <taxon>Hemiptera</taxon>
        <taxon>Auchenorrhyncha</taxon>
        <taxon>Membracoidea</taxon>
        <taxon>Cicadellidae</taxon>
        <taxon>Cicadellinae</taxon>
        <taxon>Proconiini</taxon>
        <taxon>Homalodisca</taxon>
    </lineage>
</organism>